<dbReference type="GO" id="GO:0016746">
    <property type="term" value="F:acyltransferase activity"/>
    <property type="evidence" value="ECO:0007669"/>
    <property type="project" value="UniProtKB-KW"/>
</dbReference>
<keyword evidence="2" id="KW-1185">Reference proteome</keyword>
<keyword evidence="1" id="KW-0012">Acyltransferase</keyword>
<sequence>MDAGIKLRMSRLFNADTGKSVIIAIDHGIEGVPKGLEDPMAKTEELLQSGIDALLLNPGLFRRVCKFWKRRNDPGVILAADYFISTTVPGRKAEAEEYRKILEIEDAIQLGADAIKMILVFGQRDLKLYAYNLEIVAAAIQKAHRCFGLPVMLETVLWGITSTKEELGSIQVLRDMMRIAVELGADILKLPSLGTYEEMAQMIQWSPVPVTVLGGQTHPDFKCVIEGVKKTIKAGACGIVFGRNVWQRDDLKEAVKALQIAVHSS</sequence>
<dbReference type="SMART" id="SM01133">
    <property type="entry name" value="DeoC"/>
    <property type="match status" value="1"/>
</dbReference>
<dbReference type="KEGG" id="alam:RT761_00859"/>
<organism evidence="1 2">
    <name type="scientific">Atribacter laminatus</name>
    <dbReference type="NCBI Taxonomy" id="2847778"/>
    <lineage>
        <taxon>Bacteria</taxon>
        <taxon>Pseudomonadati</taxon>
        <taxon>Atribacterota</taxon>
        <taxon>Atribacteria</taxon>
        <taxon>Atribacterales</taxon>
        <taxon>Atribacteraceae</taxon>
        <taxon>Atribacter</taxon>
    </lineage>
</organism>
<evidence type="ECO:0000313" key="2">
    <source>
        <dbReference type="Proteomes" id="UP000594463"/>
    </source>
</evidence>
<proteinExistence type="predicted"/>
<dbReference type="InterPro" id="IPR041720">
    <property type="entry name" value="FbaB-like"/>
</dbReference>
<gene>
    <name evidence="1" type="primary">lsrF</name>
    <name evidence="1" type="ORF">RT761_00859</name>
</gene>
<name>A0A7T1AKL8_ATRLM</name>
<dbReference type="AlphaFoldDB" id="A0A7T1AKL8"/>
<dbReference type="Gene3D" id="3.20.20.70">
    <property type="entry name" value="Aldolase class I"/>
    <property type="match status" value="1"/>
</dbReference>
<evidence type="ECO:0000313" key="1">
    <source>
        <dbReference type="EMBL" id="QPM67648.1"/>
    </source>
</evidence>
<dbReference type="RefSeq" id="WP_218112839.1">
    <property type="nucleotide sequence ID" value="NZ_CP065383.1"/>
</dbReference>
<dbReference type="EMBL" id="CP065383">
    <property type="protein sequence ID" value="QPM67648.1"/>
    <property type="molecule type" value="Genomic_DNA"/>
</dbReference>
<dbReference type="EC" id="2.3.1.245" evidence="1"/>
<dbReference type="Proteomes" id="UP000594463">
    <property type="component" value="Chromosome"/>
</dbReference>
<accession>A0A7T1AKL8</accession>
<reference evidence="1 2" key="1">
    <citation type="journal article" date="2021" name="Nat. Commun.">
        <title>Isolation of a member of the candidate phylum Atribacteria reveals a unique cell membrane structure.</title>
        <authorList>
            <person name="Taiki K."/>
            <person name="Nobu M.K."/>
            <person name="Kusada H."/>
            <person name="Meng X.-Y."/>
            <person name="Hosoki N."/>
            <person name="Uematsu K."/>
            <person name="Yoshioka H."/>
            <person name="Kamagata Y."/>
            <person name="Tamaki H."/>
        </authorList>
    </citation>
    <scope>NUCLEOTIDE SEQUENCE [LARGE SCALE GENOMIC DNA]</scope>
    <source>
        <strain evidence="1 2">RT761</strain>
    </source>
</reference>
<dbReference type="InterPro" id="IPR013785">
    <property type="entry name" value="Aldolase_TIM"/>
</dbReference>
<dbReference type="SUPFAM" id="SSF51569">
    <property type="entry name" value="Aldolase"/>
    <property type="match status" value="1"/>
</dbReference>
<dbReference type="GO" id="GO:0004332">
    <property type="term" value="F:fructose-bisphosphate aldolase activity"/>
    <property type="evidence" value="ECO:0007669"/>
    <property type="project" value="InterPro"/>
</dbReference>
<protein>
    <submittedName>
        <fullName evidence="1">3-hydroxy-5-phosphonooxypentane-2,4-dione thiolase</fullName>
        <ecNumber evidence="1">2.3.1.245</ecNumber>
    </submittedName>
</protein>
<keyword evidence="1" id="KW-0808">Transferase</keyword>
<dbReference type="PANTHER" id="PTHR47916">
    <property type="entry name" value="FRUCTOSE-BISPHOSPHATE ALDOLASE CLASS 1"/>
    <property type="match status" value="1"/>
</dbReference>
<dbReference type="PANTHER" id="PTHR47916:SF1">
    <property type="entry name" value="3-HYDROXY-5-PHOSPHONOOXYPENTANE-2,4-DIONE THIOLASE"/>
    <property type="match status" value="1"/>
</dbReference>
<dbReference type="InterPro" id="IPR050456">
    <property type="entry name" value="DeoC/FbaB_aldolase"/>
</dbReference>
<dbReference type="Pfam" id="PF01791">
    <property type="entry name" value="DeoC"/>
    <property type="match status" value="1"/>
</dbReference>
<dbReference type="InterPro" id="IPR002915">
    <property type="entry name" value="DeoC/FbaB/LacD_aldolase"/>
</dbReference>
<dbReference type="PIRSF" id="PIRSF038992">
    <property type="entry name" value="Aldolase_Ia"/>
    <property type="match status" value="1"/>
</dbReference>